<gene>
    <name evidence="14" type="ORF">BST97_08910</name>
</gene>
<dbReference type="SMART" id="SM00387">
    <property type="entry name" value="HATPase_c"/>
    <property type="match status" value="1"/>
</dbReference>
<feature type="domain" description="Phytochrome chromophore attachment site" evidence="12">
    <location>
        <begin position="145"/>
        <end position="303"/>
    </location>
</feature>
<evidence type="ECO:0000256" key="5">
    <source>
        <dbReference type="ARBA" id="ARBA00022553"/>
    </source>
</evidence>
<evidence type="ECO:0000256" key="10">
    <source>
        <dbReference type="ARBA" id="ARBA00023170"/>
    </source>
</evidence>
<dbReference type="InterPro" id="IPR050351">
    <property type="entry name" value="BphY/WalK/GraS-like"/>
</dbReference>
<dbReference type="SUPFAM" id="SSF55785">
    <property type="entry name" value="PYP-like sensor domain (PAS domain)"/>
    <property type="match status" value="1"/>
</dbReference>
<dbReference type="Pfam" id="PF08446">
    <property type="entry name" value="PAS_2"/>
    <property type="match status" value="1"/>
</dbReference>
<evidence type="ECO:0000259" key="13">
    <source>
        <dbReference type="PROSITE" id="PS50109"/>
    </source>
</evidence>
<dbReference type="SUPFAM" id="SSF55874">
    <property type="entry name" value="ATPase domain of HSP90 chaperone/DNA topoisomerase II/histidine kinase"/>
    <property type="match status" value="1"/>
</dbReference>
<proteinExistence type="inferred from homology"/>
<evidence type="ECO:0000256" key="8">
    <source>
        <dbReference type="ARBA" id="ARBA00022777"/>
    </source>
</evidence>
<evidence type="ECO:0000256" key="2">
    <source>
        <dbReference type="ARBA" id="ARBA00006402"/>
    </source>
</evidence>
<reference evidence="14 15" key="1">
    <citation type="submission" date="2016-11" db="EMBL/GenBank/DDBJ databases">
        <title>Trade-off between light-utilization and light-protection in marine flavobacteria.</title>
        <authorList>
            <person name="Kumagai Y."/>
        </authorList>
    </citation>
    <scope>NUCLEOTIDE SEQUENCE [LARGE SCALE GENOMIC DNA]</scope>
    <source>
        <strain evidence="14 15">JCM 13191</strain>
    </source>
</reference>
<dbReference type="GO" id="GO:0007234">
    <property type="term" value="P:osmosensory signaling via phosphorelay pathway"/>
    <property type="evidence" value="ECO:0007669"/>
    <property type="project" value="TreeGrafter"/>
</dbReference>
<keyword evidence="4" id="KW-0600">Photoreceptor protein</keyword>
<dbReference type="PANTHER" id="PTHR42878">
    <property type="entry name" value="TWO-COMPONENT HISTIDINE KINASE"/>
    <property type="match status" value="1"/>
</dbReference>
<evidence type="ECO:0000256" key="1">
    <source>
        <dbReference type="ARBA" id="ARBA00000085"/>
    </source>
</evidence>
<dbReference type="GO" id="GO:0006355">
    <property type="term" value="P:regulation of DNA-templated transcription"/>
    <property type="evidence" value="ECO:0007669"/>
    <property type="project" value="InterPro"/>
</dbReference>
<dbReference type="PANTHER" id="PTHR42878:SF15">
    <property type="entry name" value="BACTERIOPHYTOCHROME"/>
    <property type="match status" value="1"/>
</dbReference>
<dbReference type="Pfam" id="PF00360">
    <property type="entry name" value="PHY"/>
    <property type="match status" value="1"/>
</dbReference>
<keyword evidence="9" id="KW-0157">Chromophore</keyword>
<dbReference type="OrthoDB" id="9766459at2"/>
<dbReference type="GO" id="GO:0030295">
    <property type="term" value="F:protein kinase activator activity"/>
    <property type="evidence" value="ECO:0007669"/>
    <property type="project" value="TreeGrafter"/>
</dbReference>
<dbReference type="SMART" id="SM00065">
    <property type="entry name" value="GAF"/>
    <property type="match status" value="1"/>
</dbReference>
<evidence type="ECO:0000259" key="12">
    <source>
        <dbReference type="PROSITE" id="PS50046"/>
    </source>
</evidence>
<dbReference type="InterPro" id="IPR013515">
    <property type="entry name" value="Phytochrome_cen-reg"/>
</dbReference>
<dbReference type="Pfam" id="PF00512">
    <property type="entry name" value="HisKA"/>
    <property type="match status" value="1"/>
</dbReference>
<evidence type="ECO:0000256" key="9">
    <source>
        <dbReference type="ARBA" id="ARBA00022991"/>
    </source>
</evidence>
<evidence type="ECO:0000256" key="7">
    <source>
        <dbReference type="ARBA" id="ARBA00022679"/>
    </source>
</evidence>
<dbReference type="FunFam" id="3.30.565.10:FF:000006">
    <property type="entry name" value="Sensor histidine kinase WalK"/>
    <property type="match status" value="1"/>
</dbReference>
<keyword evidence="8" id="KW-0418">Kinase</keyword>
<keyword evidence="15" id="KW-1185">Reference proteome</keyword>
<keyword evidence="7" id="KW-0808">Transferase</keyword>
<dbReference type="STRING" id="331648.BST97_08910"/>
<comment type="similarity">
    <text evidence="2">In the N-terminal section; belongs to the phytochrome family.</text>
</comment>
<keyword evidence="6" id="KW-0716">Sensory transduction</keyword>
<dbReference type="Gene3D" id="3.30.450.270">
    <property type="match status" value="1"/>
</dbReference>
<dbReference type="Pfam" id="PF01590">
    <property type="entry name" value="GAF"/>
    <property type="match status" value="1"/>
</dbReference>
<dbReference type="InterPro" id="IPR036890">
    <property type="entry name" value="HATPase_C_sf"/>
</dbReference>
<dbReference type="Pfam" id="PF02518">
    <property type="entry name" value="HATPase_c"/>
    <property type="match status" value="1"/>
</dbReference>
<dbReference type="SMART" id="SM00388">
    <property type="entry name" value="HisKA"/>
    <property type="match status" value="1"/>
</dbReference>
<evidence type="ECO:0000256" key="11">
    <source>
        <dbReference type="SAM" id="Coils"/>
    </source>
</evidence>
<dbReference type="InterPro" id="IPR013654">
    <property type="entry name" value="PAS_2"/>
</dbReference>
<dbReference type="Gene3D" id="3.30.450.40">
    <property type="match status" value="1"/>
</dbReference>
<dbReference type="SUPFAM" id="SSF55781">
    <property type="entry name" value="GAF domain-like"/>
    <property type="match status" value="2"/>
</dbReference>
<dbReference type="InterPro" id="IPR016132">
    <property type="entry name" value="Phyto_chromo_attachment"/>
</dbReference>
<dbReference type="Proteomes" id="UP000193431">
    <property type="component" value="Chromosome"/>
</dbReference>
<dbReference type="GO" id="GO:0000155">
    <property type="term" value="F:phosphorelay sensor kinase activity"/>
    <property type="evidence" value="ECO:0007669"/>
    <property type="project" value="InterPro"/>
</dbReference>
<keyword evidence="5" id="KW-0597">Phosphoprotein</keyword>
<evidence type="ECO:0000256" key="3">
    <source>
        <dbReference type="ARBA" id="ARBA00012438"/>
    </source>
</evidence>
<evidence type="ECO:0000256" key="4">
    <source>
        <dbReference type="ARBA" id="ARBA00022543"/>
    </source>
</evidence>
<dbReference type="GO" id="GO:0009584">
    <property type="term" value="P:detection of visible light"/>
    <property type="evidence" value="ECO:0007669"/>
    <property type="project" value="InterPro"/>
</dbReference>
<dbReference type="CDD" id="cd00082">
    <property type="entry name" value="HisKA"/>
    <property type="match status" value="1"/>
</dbReference>
<protein>
    <recommendedName>
        <fullName evidence="3">histidine kinase</fullName>
        <ecNumber evidence="3">2.7.13.3</ecNumber>
    </recommendedName>
</protein>
<dbReference type="InterPro" id="IPR003594">
    <property type="entry name" value="HATPase_dom"/>
</dbReference>
<comment type="catalytic activity">
    <reaction evidence="1">
        <text>ATP + protein L-histidine = ADP + protein N-phospho-L-histidine.</text>
        <dbReference type="EC" id="2.7.13.3"/>
    </reaction>
</comment>
<organism evidence="14 15">
    <name type="scientific">Nonlabens spongiae</name>
    <dbReference type="NCBI Taxonomy" id="331648"/>
    <lineage>
        <taxon>Bacteria</taxon>
        <taxon>Pseudomonadati</taxon>
        <taxon>Bacteroidota</taxon>
        <taxon>Flavobacteriia</taxon>
        <taxon>Flavobacteriales</taxon>
        <taxon>Flavobacteriaceae</taxon>
        <taxon>Nonlabens</taxon>
    </lineage>
</organism>
<sequence>MQPKTLIKKYPEIQDLDKCEDEPIRYYPNVQSHGCLIVTDYNLKIVQVSDNIEDFIGENVNYLLDKVLKQVLDADIIQYIEKWLDGTIEDNSRIFTIHNKSRTLILHKSDLEVLITIEGNEYHIDPALFQVQLLTVFEKLYNAKDSQDLVDRAAKSVRKLLGFDRVMVYQFDSEWNGKVMAEDRDPKLETWLDLHFPATDIPATARKLFQEQGVRSLTDVKDPYAALTPTINPLTGGLTDLSQKNLRGSSSIHIEYLKNMKVGATLSSAIIHEGKLWGLIACHHYSKKFVGHQLRQSCKLFNQMFSSQISLKESKGSLSKVEKITKIRTTLLNYMSKDFNIVDGLTLNKKTALNLIPSTGFYVMLDEQTRRIGKCLKEKKLKKLAAELIERFPDRQIIELDFISRELPWMASHSKKVSGVLLCRFSKRTDEYAMWLREEKLNTINWGGDPSQGTLESTGEKRLSPRKSFEKFSKDVECTSDPWLVHEVAGVKALIDDVKNLIVTKFTEIKQLNRQLQSLNEELESFSYSVSHDLRGPLRGIDGFAQILMEDYNESLDDYGKDALKIIIKSADKMNSLMDDILGYSGLSKHDKIDEFINVNKLIEDVVQDSKLTDDYPQTELRVSPSLPQIFGDKVMIYQLFLNLLTNAYKYSSKSETPIVEIGVEQKGDQIIYFVKDNGIGFKPEYDKKIFGVFTRLVKDEYKGTGVGLAIAQRVVLRHEGDIWAESKLGKGATFKFYLDKEHHADWK</sequence>
<dbReference type="SUPFAM" id="SSF47384">
    <property type="entry name" value="Homodimeric domain of signal transducing histidine kinase"/>
    <property type="match status" value="1"/>
</dbReference>
<dbReference type="PROSITE" id="PS50046">
    <property type="entry name" value="PHYTOCHROME_2"/>
    <property type="match status" value="1"/>
</dbReference>
<evidence type="ECO:0000313" key="15">
    <source>
        <dbReference type="Proteomes" id="UP000193431"/>
    </source>
</evidence>
<dbReference type="InterPro" id="IPR036097">
    <property type="entry name" value="HisK_dim/P_sf"/>
</dbReference>
<feature type="coiled-coil region" evidence="11">
    <location>
        <begin position="502"/>
        <end position="529"/>
    </location>
</feature>
<keyword evidence="11" id="KW-0175">Coiled coil</keyword>
<dbReference type="EMBL" id="CP019344">
    <property type="protein sequence ID" value="ARN78108.1"/>
    <property type="molecule type" value="Genomic_DNA"/>
</dbReference>
<name>A0A1W6MKH2_9FLAO</name>
<dbReference type="AlphaFoldDB" id="A0A1W6MKH2"/>
<dbReference type="InterPro" id="IPR001294">
    <property type="entry name" value="Phytochrome"/>
</dbReference>
<dbReference type="GO" id="GO:0009881">
    <property type="term" value="F:photoreceptor activity"/>
    <property type="evidence" value="ECO:0007669"/>
    <property type="project" value="UniProtKB-KW"/>
</dbReference>
<dbReference type="InterPro" id="IPR005467">
    <property type="entry name" value="His_kinase_dom"/>
</dbReference>
<dbReference type="InterPro" id="IPR043150">
    <property type="entry name" value="Phytochrome_PHY_sf"/>
</dbReference>
<keyword evidence="10" id="KW-0675">Receptor</keyword>
<dbReference type="EC" id="2.7.13.3" evidence="3"/>
<dbReference type="InterPro" id="IPR029016">
    <property type="entry name" value="GAF-like_dom_sf"/>
</dbReference>
<accession>A0A1W6MKH2</accession>
<dbReference type="Gene3D" id="3.30.450.20">
    <property type="entry name" value="PAS domain"/>
    <property type="match status" value="1"/>
</dbReference>
<dbReference type="InterPro" id="IPR003661">
    <property type="entry name" value="HisK_dim/P_dom"/>
</dbReference>
<evidence type="ECO:0000256" key="6">
    <source>
        <dbReference type="ARBA" id="ARBA00022606"/>
    </source>
</evidence>
<dbReference type="Gene3D" id="3.30.565.10">
    <property type="entry name" value="Histidine kinase-like ATPase, C-terminal domain"/>
    <property type="match status" value="1"/>
</dbReference>
<dbReference type="PROSITE" id="PS50109">
    <property type="entry name" value="HIS_KIN"/>
    <property type="match status" value="1"/>
</dbReference>
<dbReference type="PRINTS" id="PR01033">
    <property type="entry name" value="PHYTOCHROME"/>
</dbReference>
<evidence type="ECO:0000313" key="14">
    <source>
        <dbReference type="EMBL" id="ARN78108.1"/>
    </source>
</evidence>
<feature type="domain" description="Histidine kinase" evidence="13">
    <location>
        <begin position="529"/>
        <end position="743"/>
    </location>
</feature>
<dbReference type="GO" id="GO:0000156">
    <property type="term" value="F:phosphorelay response regulator activity"/>
    <property type="evidence" value="ECO:0007669"/>
    <property type="project" value="TreeGrafter"/>
</dbReference>
<dbReference type="InterPro" id="IPR003018">
    <property type="entry name" value="GAF"/>
</dbReference>
<dbReference type="Gene3D" id="1.10.287.130">
    <property type="match status" value="1"/>
</dbReference>
<dbReference type="InterPro" id="IPR035965">
    <property type="entry name" value="PAS-like_dom_sf"/>
</dbReference>
<dbReference type="RefSeq" id="WP_085766905.1">
    <property type="nucleotide sequence ID" value="NZ_CP019344.1"/>
</dbReference>